<dbReference type="HOGENOM" id="CLU_1441087_0_0_1"/>
<dbReference type="AlphaFoldDB" id="A0A0D2ERV0"/>
<dbReference type="VEuPathDB" id="FungiDB:Z517_09416"/>
<evidence type="ECO:0000313" key="3">
    <source>
        <dbReference type="Proteomes" id="UP000053029"/>
    </source>
</evidence>
<feature type="compositionally biased region" description="Polar residues" evidence="1">
    <location>
        <begin position="161"/>
        <end position="175"/>
    </location>
</feature>
<evidence type="ECO:0000256" key="1">
    <source>
        <dbReference type="SAM" id="MobiDB-lite"/>
    </source>
</evidence>
<accession>A0A0D2ERV0</accession>
<evidence type="ECO:0000313" key="2">
    <source>
        <dbReference type="EMBL" id="KIW76972.1"/>
    </source>
</evidence>
<dbReference type="GeneID" id="25308906"/>
<gene>
    <name evidence="2" type="ORF">Z517_09416</name>
</gene>
<dbReference type="EMBL" id="KN846974">
    <property type="protein sequence ID" value="KIW76972.1"/>
    <property type="molecule type" value="Genomic_DNA"/>
</dbReference>
<proteinExistence type="predicted"/>
<dbReference type="RefSeq" id="XP_013280780.1">
    <property type="nucleotide sequence ID" value="XM_013425326.1"/>
</dbReference>
<protein>
    <submittedName>
        <fullName evidence="2">Uncharacterized protein</fullName>
    </submittedName>
</protein>
<dbReference type="Proteomes" id="UP000053029">
    <property type="component" value="Unassembled WGS sequence"/>
</dbReference>
<organism evidence="2 3">
    <name type="scientific">Fonsecaea pedrosoi CBS 271.37</name>
    <dbReference type="NCBI Taxonomy" id="1442368"/>
    <lineage>
        <taxon>Eukaryota</taxon>
        <taxon>Fungi</taxon>
        <taxon>Dikarya</taxon>
        <taxon>Ascomycota</taxon>
        <taxon>Pezizomycotina</taxon>
        <taxon>Eurotiomycetes</taxon>
        <taxon>Chaetothyriomycetidae</taxon>
        <taxon>Chaetothyriales</taxon>
        <taxon>Herpotrichiellaceae</taxon>
        <taxon>Fonsecaea</taxon>
    </lineage>
</organism>
<sequence>MATRVEHSLGVIGIGGLLETSGFGQRAQTHWLPQPTKRLVVAIKPLLRPSAGASASLLGSSLVTVIAPAAVVEPLVLMVVSLIGRGYQACATTGPWTPRVSNKSAGILEVAPRRRREREECLFVNNVPKDVDSASVQQHRRWLEVVANVDNDPDPVIEIEPNQQEMSATAATRNSGELDEDDALQKAV</sequence>
<reference evidence="2 3" key="1">
    <citation type="submission" date="2015-01" db="EMBL/GenBank/DDBJ databases">
        <title>The Genome Sequence of Fonsecaea pedrosoi CBS 271.37.</title>
        <authorList>
            <consortium name="The Broad Institute Genomics Platform"/>
            <person name="Cuomo C."/>
            <person name="de Hoog S."/>
            <person name="Gorbushina A."/>
            <person name="Stielow B."/>
            <person name="Teixiera M."/>
            <person name="Abouelleil A."/>
            <person name="Chapman S.B."/>
            <person name="Priest M."/>
            <person name="Young S.K."/>
            <person name="Wortman J."/>
            <person name="Nusbaum C."/>
            <person name="Birren B."/>
        </authorList>
    </citation>
    <scope>NUCLEOTIDE SEQUENCE [LARGE SCALE GENOMIC DNA]</scope>
    <source>
        <strain evidence="2 3">CBS 271.37</strain>
    </source>
</reference>
<keyword evidence="3" id="KW-1185">Reference proteome</keyword>
<feature type="region of interest" description="Disordered" evidence="1">
    <location>
        <begin position="161"/>
        <end position="188"/>
    </location>
</feature>
<name>A0A0D2ERV0_9EURO</name>